<reference evidence="2" key="1">
    <citation type="submission" date="2022-02" db="EMBL/GenBank/DDBJ databases">
        <authorList>
            <person name="King R."/>
        </authorList>
    </citation>
    <scope>NUCLEOTIDE SEQUENCE</scope>
</reference>
<evidence type="ECO:0000313" key="2">
    <source>
        <dbReference type="EMBL" id="CAH1731747.1"/>
    </source>
</evidence>
<keyword evidence="1" id="KW-0472">Membrane</keyword>
<evidence type="ECO:0000313" key="3">
    <source>
        <dbReference type="Proteomes" id="UP001154329"/>
    </source>
</evidence>
<gene>
    <name evidence="2" type="ORF">APHIGO_LOCUS8405</name>
</gene>
<evidence type="ECO:0000256" key="1">
    <source>
        <dbReference type="SAM" id="Phobius"/>
    </source>
</evidence>
<dbReference type="AlphaFoldDB" id="A0A9P0J815"/>
<keyword evidence="3" id="KW-1185">Reference proteome</keyword>
<name>A0A9P0J815_APHGO</name>
<organism evidence="2 3">
    <name type="scientific">Aphis gossypii</name>
    <name type="common">Cotton aphid</name>
    <dbReference type="NCBI Taxonomy" id="80765"/>
    <lineage>
        <taxon>Eukaryota</taxon>
        <taxon>Metazoa</taxon>
        <taxon>Ecdysozoa</taxon>
        <taxon>Arthropoda</taxon>
        <taxon>Hexapoda</taxon>
        <taxon>Insecta</taxon>
        <taxon>Pterygota</taxon>
        <taxon>Neoptera</taxon>
        <taxon>Paraneoptera</taxon>
        <taxon>Hemiptera</taxon>
        <taxon>Sternorrhyncha</taxon>
        <taxon>Aphidomorpha</taxon>
        <taxon>Aphidoidea</taxon>
        <taxon>Aphididae</taxon>
        <taxon>Aphidini</taxon>
        <taxon>Aphis</taxon>
        <taxon>Aphis</taxon>
    </lineage>
</organism>
<keyword evidence="1" id="KW-1133">Transmembrane helix</keyword>
<feature type="transmembrane region" description="Helical" evidence="1">
    <location>
        <begin position="147"/>
        <end position="164"/>
    </location>
</feature>
<dbReference type="EMBL" id="OU899036">
    <property type="protein sequence ID" value="CAH1731747.1"/>
    <property type="molecule type" value="Genomic_DNA"/>
</dbReference>
<sequence length="166" mass="18165">MTTCTRAYRRYLIKARDACHWIAHVNDPPSPYNEFDDWLAANQSCGSGKGAGAGNALSAADVLLYMVFKGKQAATAVAMIMLSAMVIAYRSAQFVFGRASRPLRSACKARDTAKLCCQALFLFALNVVILFAVYWPAYNAFVLITKASAWVVIFSKTVLINAFVGF</sequence>
<reference evidence="2" key="2">
    <citation type="submission" date="2022-10" db="EMBL/GenBank/DDBJ databases">
        <authorList>
            <consortium name="ENA_rothamsted_submissions"/>
            <consortium name="culmorum"/>
            <person name="King R."/>
        </authorList>
    </citation>
    <scope>NUCLEOTIDE SEQUENCE</scope>
</reference>
<keyword evidence="1" id="KW-0812">Transmembrane</keyword>
<dbReference type="Proteomes" id="UP001154329">
    <property type="component" value="Chromosome 3"/>
</dbReference>
<proteinExistence type="predicted"/>
<accession>A0A9P0J815</accession>
<feature type="transmembrane region" description="Helical" evidence="1">
    <location>
        <begin position="113"/>
        <end position="135"/>
    </location>
</feature>
<feature type="transmembrane region" description="Helical" evidence="1">
    <location>
        <begin position="73"/>
        <end position="92"/>
    </location>
</feature>
<protein>
    <submittedName>
        <fullName evidence="2">Uncharacterized protein</fullName>
    </submittedName>
</protein>